<protein>
    <submittedName>
        <fullName evidence="3">Inositol hexakisphosphate and diphosphoinositol-pentakisphosphate kinase</fullName>
    </submittedName>
</protein>
<dbReference type="SUPFAM" id="SSF50630">
    <property type="entry name" value="Acid proteases"/>
    <property type="match status" value="1"/>
</dbReference>
<evidence type="ECO:0000313" key="4">
    <source>
        <dbReference type="Proteomes" id="UP001196413"/>
    </source>
</evidence>
<feature type="signal peptide" evidence="1">
    <location>
        <begin position="1"/>
        <end position="16"/>
    </location>
</feature>
<dbReference type="Gene3D" id="2.40.70.10">
    <property type="entry name" value="Acid Proteases"/>
    <property type="match status" value="1"/>
</dbReference>
<keyword evidence="4" id="KW-1185">Reference proteome</keyword>
<keyword evidence="3" id="KW-0808">Transferase</keyword>
<comment type="caution">
    <text evidence="3">The sequence shown here is derived from an EMBL/GenBank/DDBJ whole genome shotgun (WGS) entry which is preliminary data.</text>
</comment>
<dbReference type="EMBL" id="JAHQIW010004332">
    <property type="protein sequence ID" value="KAJ1361985.1"/>
    <property type="molecule type" value="Genomic_DNA"/>
</dbReference>
<reference evidence="3" key="1">
    <citation type="submission" date="2021-06" db="EMBL/GenBank/DDBJ databases">
        <title>Parelaphostrongylus tenuis whole genome reference sequence.</title>
        <authorList>
            <person name="Garwood T.J."/>
            <person name="Larsen P.A."/>
            <person name="Fountain-Jones N.M."/>
            <person name="Garbe J.R."/>
            <person name="Macchietto M.G."/>
            <person name="Kania S.A."/>
            <person name="Gerhold R.W."/>
            <person name="Richards J.E."/>
            <person name="Wolf T.M."/>
        </authorList>
    </citation>
    <scope>NUCLEOTIDE SEQUENCE</scope>
    <source>
        <strain evidence="3">MNPRO001-30</strain>
        <tissue evidence="3">Meninges</tissue>
    </source>
</reference>
<accession>A0AAD5MNV5</accession>
<dbReference type="Pfam" id="PF00026">
    <property type="entry name" value="Asp"/>
    <property type="match status" value="1"/>
</dbReference>
<sequence length="144" mass="16069">MKVVIVLVTLVHLFLAKSYKMETLSTGSFIAQLVKDQQPSVEQPNSVYVIESFDVTVLYTKVSNDSAVQVVHEILIKYQEAIIINRNLRTQFLSDGSQPIMDFYDDFYVGNVKVGTPGQDFAMALDTRSSENRVVDSACPTKGL</sequence>
<keyword evidence="3" id="KW-0418">Kinase</keyword>
<keyword evidence="1" id="KW-0732">Signal</keyword>
<dbReference type="PROSITE" id="PS51767">
    <property type="entry name" value="PEPTIDASE_A1"/>
    <property type="match status" value="1"/>
</dbReference>
<gene>
    <name evidence="3" type="primary">ASP-1_7</name>
    <name evidence="3" type="ORF">KIN20_021391</name>
</gene>
<feature type="domain" description="Peptidase A1" evidence="2">
    <location>
        <begin position="108"/>
        <end position="144"/>
    </location>
</feature>
<dbReference type="Proteomes" id="UP001196413">
    <property type="component" value="Unassembled WGS sequence"/>
</dbReference>
<dbReference type="GO" id="GO:0016301">
    <property type="term" value="F:kinase activity"/>
    <property type="evidence" value="ECO:0007669"/>
    <property type="project" value="UniProtKB-KW"/>
</dbReference>
<organism evidence="3 4">
    <name type="scientific">Parelaphostrongylus tenuis</name>
    <name type="common">Meningeal worm</name>
    <dbReference type="NCBI Taxonomy" id="148309"/>
    <lineage>
        <taxon>Eukaryota</taxon>
        <taxon>Metazoa</taxon>
        <taxon>Ecdysozoa</taxon>
        <taxon>Nematoda</taxon>
        <taxon>Chromadorea</taxon>
        <taxon>Rhabditida</taxon>
        <taxon>Rhabditina</taxon>
        <taxon>Rhabditomorpha</taxon>
        <taxon>Strongyloidea</taxon>
        <taxon>Metastrongylidae</taxon>
        <taxon>Parelaphostrongylus</taxon>
    </lineage>
</organism>
<dbReference type="InterPro" id="IPR021109">
    <property type="entry name" value="Peptidase_aspartic_dom_sf"/>
</dbReference>
<feature type="chain" id="PRO_5042057499" evidence="1">
    <location>
        <begin position="17"/>
        <end position="144"/>
    </location>
</feature>
<dbReference type="InterPro" id="IPR033121">
    <property type="entry name" value="PEPTIDASE_A1"/>
</dbReference>
<evidence type="ECO:0000313" key="3">
    <source>
        <dbReference type="EMBL" id="KAJ1361985.1"/>
    </source>
</evidence>
<evidence type="ECO:0000259" key="2">
    <source>
        <dbReference type="PROSITE" id="PS51767"/>
    </source>
</evidence>
<name>A0AAD5MNV5_PARTN</name>
<dbReference type="AlphaFoldDB" id="A0AAD5MNV5"/>
<proteinExistence type="predicted"/>
<evidence type="ECO:0000256" key="1">
    <source>
        <dbReference type="SAM" id="SignalP"/>
    </source>
</evidence>